<evidence type="ECO:0000313" key="3">
    <source>
        <dbReference type="Proteomes" id="UP000600026"/>
    </source>
</evidence>
<dbReference type="Pfam" id="PF13302">
    <property type="entry name" value="Acetyltransf_3"/>
    <property type="match status" value="1"/>
</dbReference>
<dbReference type="GO" id="GO:0016747">
    <property type="term" value="F:acyltransferase activity, transferring groups other than amino-acyl groups"/>
    <property type="evidence" value="ECO:0007669"/>
    <property type="project" value="InterPro"/>
</dbReference>
<gene>
    <name evidence="2" type="ORF">Sxan_54380</name>
</gene>
<dbReference type="PROSITE" id="PS51186">
    <property type="entry name" value="GNAT"/>
    <property type="match status" value="1"/>
</dbReference>
<proteinExistence type="predicted"/>
<reference evidence="2" key="1">
    <citation type="submission" date="2020-09" db="EMBL/GenBank/DDBJ databases">
        <title>Whole genome shotgun sequence of Streptomyces xanthophaeus NBRC 12829.</title>
        <authorList>
            <person name="Komaki H."/>
            <person name="Tamura T."/>
        </authorList>
    </citation>
    <scope>NUCLEOTIDE SEQUENCE</scope>
    <source>
        <strain evidence="2">NBRC 12829</strain>
    </source>
</reference>
<dbReference type="Proteomes" id="UP000600026">
    <property type="component" value="Unassembled WGS sequence"/>
</dbReference>
<accession>A0A919H5Y8</accession>
<organism evidence="2 3">
    <name type="scientific">Streptomyces xanthophaeus</name>
    <dbReference type="NCBI Taxonomy" id="67385"/>
    <lineage>
        <taxon>Bacteria</taxon>
        <taxon>Bacillati</taxon>
        <taxon>Actinomycetota</taxon>
        <taxon>Actinomycetes</taxon>
        <taxon>Kitasatosporales</taxon>
        <taxon>Streptomycetaceae</taxon>
        <taxon>Streptomyces</taxon>
    </lineage>
</organism>
<keyword evidence="3" id="KW-1185">Reference proteome</keyword>
<evidence type="ECO:0000313" key="2">
    <source>
        <dbReference type="EMBL" id="GHI88074.1"/>
    </source>
</evidence>
<dbReference type="InterPro" id="IPR051531">
    <property type="entry name" value="N-acetyltransferase"/>
</dbReference>
<sequence length="179" mass="19485">MPTDEDAHAWHRIFDDSDVMEFLGGPAELSAYEEFTARQRMHDAQLGYCLWTLLDAEGTVIGFTGAQPWPLDWGPVGETEIGWRLGREHWGRGYAYAAALATVERVREAGVPHVVAMIDARNTRSVAVAERLGMDVAEEFTSPRGNPGRRYRLELAADLEKAGAGAGAGTGVQDAVAEV</sequence>
<dbReference type="AlphaFoldDB" id="A0A919H5Y8"/>
<dbReference type="Gene3D" id="3.40.630.30">
    <property type="match status" value="1"/>
</dbReference>
<feature type="domain" description="N-acetyltransferase" evidence="1">
    <location>
        <begin position="1"/>
        <end position="158"/>
    </location>
</feature>
<comment type="caution">
    <text evidence="2">The sequence shown here is derived from an EMBL/GenBank/DDBJ whole genome shotgun (WGS) entry which is preliminary data.</text>
</comment>
<dbReference type="EMBL" id="BNEE01000006">
    <property type="protein sequence ID" value="GHI88074.1"/>
    <property type="molecule type" value="Genomic_DNA"/>
</dbReference>
<dbReference type="PANTHER" id="PTHR43792:SF1">
    <property type="entry name" value="N-ACETYLTRANSFERASE DOMAIN-CONTAINING PROTEIN"/>
    <property type="match status" value="1"/>
</dbReference>
<dbReference type="InterPro" id="IPR000182">
    <property type="entry name" value="GNAT_dom"/>
</dbReference>
<dbReference type="PANTHER" id="PTHR43792">
    <property type="entry name" value="GNAT FAMILY, PUTATIVE (AFU_ORTHOLOGUE AFUA_3G00765)-RELATED-RELATED"/>
    <property type="match status" value="1"/>
</dbReference>
<protein>
    <submittedName>
        <fullName evidence="2">N-acetyltransferase</fullName>
    </submittedName>
</protein>
<evidence type="ECO:0000259" key="1">
    <source>
        <dbReference type="PROSITE" id="PS51186"/>
    </source>
</evidence>
<name>A0A919H5Y8_9ACTN</name>
<dbReference type="InterPro" id="IPR016181">
    <property type="entry name" value="Acyl_CoA_acyltransferase"/>
</dbReference>
<dbReference type="SUPFAM" id="SSF55729">
    <property type="entry name" value="Acyl-CoA N-acyltransferases (Nat)"/>
    <property type="match status" value="1"/>
</dbReference>